<gene>
    <name evidence="1" type="ORF">T02_7609</name>
</gene>
<organism evidence="1 2">
    <name type="scientific">Trichinella nativa</name>
    <dbReference type="NCBI Taxonomy" id="6335"/>
    <lineage>
        <taxon>Eukaryota</taxon>
        <taxon>Metazoa</taxon>
        <taxon>Ecdysozoa</taxon>
        <taxon>Nematoda</taxon>
        <taxon>Enoplea</taxon>
        <taxon>Dorylaimia</taxon>
        <taxon>Trichinellida</taxon>
        <taxon>Trichinellidae</taxon>
        <taxon>Trichinella</taxon>
    </lineage>
</organism>
<keyword evidence="2" id="KW-1185">Reference proteome</keyword>
<dbReference type="AlphaFoldDB" id="A0A0V1KJY2"/>
<comment type="caution">
    <text evidence="1">The sequence shown here is derived from an EMBL/GenBank/DDBJ whole genome shotgun (WGS) entry which is preliminary data.</text>
</comment>
<proteinExistence type="predicted"/>
<name>A0A0V1KJY2_9BILA</name>
<reference evidence="1 2" key="1">
    <citation type="submission" date="2015-05" db="EMBL/GenBank/DDBJ databases">
        <title>Evolution of Trichinella species and genotypes.</title>
        <authorList>
            <person name="Korhonen P.K."/>
            <person name="Edoardo P."/>
            <person name="Giuseppe L.R."/>
            <person name="Gasser R.B."/>
        </authorList>
    </citation>
    <scope>NUCLEOTIDE SEQUENCE [LARGE SCALE GENOMIC DNA]</scope>
    <source>
        <strain evidence="1">ISS10</strain>
    </source>
</reference>
<dbReference type="EMBL" id="JYDW01000643">
    <property type="protein sequence ID" value="KRZ47627.1"/>
    <property type="molecule type" value="Genomic_DNA"/>
</dbReference>
<sequence>MEHLGYKLEKRRFQNREMPMKLNPSWPSMTKKRLPLSPWAKHFPTFSEYCRNIDSKHILVFAVGANLRQMGKTVYTQEKLKQKKSSLLPLSSLYRSSYWRVDDQLQDVALECT</sequence>
<evidence type="ECO:0000313" key="2">
    <source>
        <dbReference type="Proteomes" id="UP000054721"/>
    </source>
</evidence>
<evidence type="ECO:0000313" key="1">
    <source>
        <dbReference type="EMBL" id="KRZ47627.1"/>
    </source>
</evidence>
<dbReference type="Proteomes" id="UP000054721">
    <property type="component" value="Unassembled WGS sequence"/>
</dbReference>
<protein>
    <submittedName>
        <fullName evidence="1">Uncharacterized protein</fullName>
    </submittedName>
</protein>
<accession>A0A0V1KJY2</accession>